<evidence type="ECO:0000313" key="6">
    <source>
        <dbReference type="EMBL" id="SVB90641.1"/>
    </source>
</evidence>
<comment type="similarity">
    <text evidence="1">Belongs to the D-isomer specific 2-hydroxyacid dehydrogenase family.</text>
</comment>
<evidence type="ECO:0000256" key="2">
    <source>
        <dbReference type="ARBA" id="ARBA00023002"/>
    </source>
</evidence>
<dbReference type="SUPFAM" id="SSF52283">
    <property type="entry name" value="Formate/glycerate dehydrogenase catalytic domain-like"/>
    <property type="match status" value="1"/>
</dbReference>
<dbReference type="PANTHER" id="PTHR43761:SF1">
    <property type="entry name" value="D-ISOMER SPECIFIC 2-HYDROXYACID DEHYDROGENASE CATALYTIC DOMAIN-CONTAINING PROTEIN-RELATED"/>
    <property type="match status" value="1"/>
</dbReference>
<gene>
    <name evidence="6" type="ORF">METZ01_LOCUS243495</name>
</gene>
<dbReference type="AlphaFoldDB" id="A0A382HVX1"/>
<evidence type="ECO:0000256" key="3">
    <source>
        <dbReference type="ARBA" id="ARBA00023027"/>
    </source>
</evidence>
<dbReference type="PROSITE" id="PS00670">
    <property type="entry name" value="D_2_HYDROXYACID_DH_2"/>
    <property type="match status" value="1"/>
</dbReference>
<dbReference type="InterPro" id="IPR006140">
    <property type="entry name" value="D-isomer_DH_NAD-bd"/>
</dbReference>
<dbReference type="PROSITE" id="PS00671">
    <property type="entry name" value="D_2_HYDROXYACID_DH_3"/>
    <property type="match status" value="1"/>
</dbReference>
<dbReference type="EMBL" id="UINC01063229">
    <property type="protein sequence ID" value="SVB90641.1"/>
    <property type="molecule type" value="Genomic_DNA"/>
</dbReference>
<feature type="domain" description="D-isomer specific 2-hydroxyacid dehydrogenase NAD-binding" evidence="5">
    <location>
        <begin position="110"/>
        <end position="296"/>
    </location>
</feature>
<keyword evidence="3" id="KW-0520">NAD</keyword>
<dbReference type="GO" id="GO:0016616">
    <property type="term" value="F:oxidoreductase activity, acting on the CH-OH group of donors, NAD or NADP as acceptor"/>
    <property type="evidence" value="ECO:0007669"/>
    <property type="project" value="InterPro"/>
</dbReference>
<dbReference type="PANTHER" id="PTHR43761">
    <property type="entry name" value="D-ISOMER SPECIFIC 2-HYDROXYACID DEHYDROGENASE FAMILY PROTEIN (AFU_ORTHOLOGUE AFUA_1G13630)"/>
    <property type="match status" value="1"/>
</dbReference>
<dbReference type="Pfam" id="PF02826">
    <property type="entry name" value="2-Hacid_dh_C"/>
    <property type="match status" value="1"/>
</dbReference>
<dbReference type="InterPro" id="IPR036291">
    <property type="entry name" value="NAD(P)-bd_dom_sf"/>
</dbReference>
<name>A0A382HVX1_9ZZZZ</name>
<dbReference type="Gene3D" id="3.40.50.720">
    <property type="entry name" value="NAD(P)-binding Rossmann-like Domain"/>
    <property type="match status" value="2"/>
</dbReference>
<evidence type="ECO:0000259" key="4">
    <source>
        <dbReference type="Pfam" id="PF00389"/>
    </source>
</evidence>
<accession>A0A382HVX1</accession>
<dbReference type="InterPro" id="IPR006139">
    <property type="entry name" value="D-isomer_2_OHA_DH_cat_dom"/>
</dbReference>
<sequence length="329" mass="36527">MQTVFLDYKTVDPGDLDLSQLKKITPDIVLYDNTRPSETLERIKDAAVVINNKVRLGKQELENTHKTKLICLTATGTDNIDLETASQRGITVCNIKNYCTNSVVQHVFLSILSLQHHVNAYQQSLMKGLWEESQQFTLLEHPIHELNSKTIGILGLGVLGRGVASMAEAFGMNVLVSESFNSEKQESSCDKQQKPYPRVPFGTMIAQSDIISLHCPLTDETAKLFNKTVFQNMKRNAIIINTARGGLIDDHALLHAIKNQLIAGAALDVLDEEPPGADHPLIKHKFPNLIITPHIAWAAKEARQRALDRIAENIAAFLNNKPINVVNQS</sequence>
<evidence type="ECO:0000256" key="1">
    <source>
        <dbReference type="ARBA" id="ARBA00005854"/>
    </source>
</evidence>
<dbReference type="InterPro" id="IPR029753">
    <property type="entry name" value="D-isomer_DH_CS"/>
</dbReference>
<organism evidence="6">
    <name type="scientific">marine metagenome</name>
    <dbReference type="NCBI Taxonomy" id="408172"/>
    <lineage>
        <taxon>unclassified sequences</taxon>
        <taxon>metagenomes</taxon>
        <taxon>ecological metagenomes</taxon>
    </lineage>
</organism>
<dbReference type="SUPFAM" id="SSF51735">
    <property type="entry name" value="NAD(P)-binding Rossmann-fold domains"/>
    <property type="match status" value="1"/>
</dbReference>
<dbReference type="Pfam" id="PF00389">
    <property type="entry name" value="2-Hacid_dh"/>
    <property type="match status" value="1"/>
</dbReference>
<keyword evidence="2" id="KW-0560">Oxidoreductase</keyword>
<dbReference type="InterPro" id="IPR050418">
    <property type="entry name" value="D-iso_2-hydroxyacid_DH_PdxB"/>
</dbReference>
<evidence type="ECO:0000259" key="5">
    <source>
        <dbReference type="Pfam" id="PF02826"/>
    </source>
</evidence>
<feature type="domain" description="D-isomer specific 2-hydroxyacid dehydrogenase catalytic" evidence="4">
    <location>
        <begin position="21"/>
        <end position="327"/>
    </location>
</feature>
<dbReference type="CDD" id="cd12162">
    <property type="entry name" value="2-Hacid_dh_4"/>
    <property type="match status" value="1"/>
</dbReference>
<protein>
    <recommendedName>
        <fullName evidence="7">Glycerate dehydrogenase</fullName>
    </recommendedName>
</protein>
<reference evidence="6" key="1">
    <citation type="submission" date="2018-05" db="EMBL/GenBank/DDBJ databases">
        <authorList>
            <person name="Lanie J.A."/>
            <person name="Ng W.-L."/>
            <person name="Kazmierczak K.M."/>
            <person name="Andrzejewski T.M."/>
            <person name="Davidsen T.M."/>
            <person name="Wayne K.J."/>
            <person name="Tettelin H."/>
            <person name="Glass J.I."/>
            <person name="Rusch D."/>
            <person name="Podicherti R."/>
            <person name="Tsui H.-C.T."/>
            <person name="Winkler M.E."/>
        </authorList>
    </citation>
    <scope>NUCLEOTIDE SEQUENCE</scope>
</reference>
<dbReference type="GO" id="GO:0051287">
    <property type="term" value="F:NAD binding"/>
    <property type="evidence" value="ECO:0007669"/>
    <property type="project" value="InterPro"/>
</dbReference>
<evidence type="ECO:0008006" key="7">
    <source>
        <dbReference type="Google" id="ProtNLM"/>
    </source>
</evidence>
<proteinExistence type="inferred from homology"/>